<feature type="region of interest" description="Disordered" evidence="1">
    <location>
        <begin position="62"/>
        <end position="162"/>
    </location>
</feature>
<proteinExistence type="predicted"/>
<evidence type="ECO:0000313" key="2">
    <source>
        <dbReference type="EMBL" id="GKV13076.1"/>
    </source>
</evidence>
<dbReference type="AlphaFoldDB" id="A0AAV5JQ33"/>
<sequence>MADENSSKPVPEHWKLVAEKKRNGSEILVYTCQETGQKFYTYEDLMRYVKYAKSAKLGVYSPYFDQQSSNSKKTAGSSYVDESDNESSGSKYSDPDLPHIASLELVPADKKASMDKHSGSEEKTRLEEETSCSSEASTTQDNKKKKKKKNKNKNKNKKHKRN</sequence>
<evidence type="ECO:0008006" key="4">
    <source>
        <dbReference type="Google" id="ProtNLM"/>
    </source>
</evidence>
<accession>A0AAV5JQ33</accession>
<protein>
    <recommendedName>
        <fullName evidence="4">MBD domain-containing protein</fullName>
    </recommendedName>
</protein>
<feature type="compositionally biased region" description="Basic residues" evidence="1">
    <location>
        <begin position="143"/>
        <end position="162"/>
    </location>
</feature>
<reference evidence="2 3" key="1">
    <citation type="journal article" date="2021" name="Commun. Biol.">
        <title>The genome of Shorea leprosula (Dipterocarpaceae) highlights the ecological relevance of drought in aseasonal tropical rainforests.</title>
        <authorList>
            <person name="Ng K.K.S."/>
            <person name="Kobayashi M.J."/>
            <person name="Fawcett J.A."/>
            <person name="Hatakeyama M."/>
            <person name="Paape T."/>
            <person name="Ng C.H."/>
            <person name="Ang C.C."/>
            <person name="Tnah L.H."/>
            <person name="Lee C.T."/>
            <person name="Nishiyama T."/>
            <person name="Sese J."/>
            <person name="O'Brien M.J."/>
            <person name="Copetti D."/>
            <person name="Mohd Noor M.I."/>
            <person name="Ong R.C."/>
            <person name="Putra M."/>
            <person name="Sireger I.Z."/>
            <person name="Indrioko S."/>
            <person name="Kosugi Y."/>
            <person name="Izuno A."/>
            <person name="Isagi Y."/>
            <person name="Lee S.L."/>
            <person name="Shimizu K.K."/>
        </authorList>
    </citation>
    <scope>NUCLEOTIDE SEQUENCE [LARGE SCALE GENOMIC DNA]</scope>
    <source>
        <strain evidence="2">214</strain>
    </source>
</reference>
<evidence type="ECO:0000256" key="1">
    <source>
        <dbReference type="SAM" id="MobiDB-lite"/>
    </source>
</evidence>
<comment type="caution">
    <text evidence="2">The sequence shown here is derived from an EMBL/GenBank/DDBJ whole genome shotgun (WGS) entry which is preliminary data.</text>
</comment>
<gene>
    <name evidence="2" type="ORF">SLEP1_g24144</name>
</gene>
<feature type="compositionally biased region" description="Polar residues" evidence="1">
    <location>
        <begin position="64"/>
        <end position="77"/>
    </location>
</feature>
<feature type="compositionally biased region" description="Basic and acidic residues" evidence="1">
    <location>
        <begin position="107"/>
        <end position="128"/>
    </location>
</feature>
<dbReference type="Proteomes" id="UP001054252">
    <property type="component" value="Unassembled WGS sequence"/>
</dbReference>
<dbReference type="EMBL" id="BPVZ01000037">
    <property type="protein sequence ID" value="GKV13076.1"/>
    <property type="molecule type" value="Genomic_DNA"/>
</dbReference>
<name>A0AAV5JQ33_9ROSI</name>
<keyword evidence="3" id="KW-1185">Reference proteome</keyword>
<evidence type="ECO:0000313" key="3">
    <source>
        <dbReference type="Proteomes" id="UP001054252"/>
    </source>
</evidence>
<organism evidence="2 3">
    <name type="scientific">Rubroshorea leprosula</name>
    <dbReference type="NCBI Taxonomy" id="152421"/>
    <lineage>
        <taxon>Eukaryota</taxon>
        <taxon>Viridiplantae</taxon>
        <taxon>Streptophyta</taxon>
        <taxon>Embryophyta</taxon>
        <taxon>Tracheophyta</taxon>
        <taxon>Spermatophyta</taxon>
        <taxon>Magnoliopsida</taxon>
        <taxon>eudicotyledons</taxon>
        <taxon>Gunneridae</taxon>
        <taxon>Pentapetalae</taxon>
        <taxon>rosids</taxon>
        <taxon>malvids</taxon>
        <taxon>Malvales</taxon>
        <taxon>Dipterocarpaceae</taxon>
        <taxon>Rubroshorea</taxon>
    </lineage>
</organism>